<dbReference type="Pfam" id="PF13336">
    <property type="entry name" value="AcetylCoA_hyd_C"/>
    <property type="match status" value="1"/>
</dbReference>
<dbReference type="Pfam" id="PF02550">
    <property type="entry name" value="AcetylCoA_hydro"/>
    <property type="match status" value="1"/>
</dbReference>
<gene>
    <name evidence="6" type="ORF">HMPREF9997_02674</name>
</gene>
<dbReference type="eggNOG" id="COG0427">
    <property type="taxonomic scope" value="Bacteria"/>
</dbReference>
<feature type="binding site" evidence="3">
    <location>
        <position position="406"/>
    </location>
    <ligand>
        <name>CoA</name>
        <dbReference type="ChEBI" id="CHEBI:57287"/>
    </ligand>
</feature>
<feature type="binding site" evidence="3">
    <location>
        <begin position="287"/>
        <end position="291"/>
    </location>
    <ligand>
        <name>CoA</name>
        <dbReference type="ChEBI" id="CHEBI:57287"/>
    </ligand>
</feature>
<dbReference type="STRING" id="1035195.HMPREF9997_02674"/>
<accession>L1MAD7</accession>
<protein>
    <submittedName>
        <fullName evidence="6">Succinate CoA transferase</fullName>
    </submittedName>
</protein>
<organism evidence="6 7">
    <name type="scientific">Corynebacterium durum F0235</name>
    <dbReference type="NCBI Taxonomy" id="1035195"/>
    <lineage>
        <taxon>Bacteria</taxon>
        <taxon>Bacillati</taxon>
        <taxon>Actinomycetota</taxon>
        <taxon>Actinomycetes</taxon>
        <taxon>Mycobacteriales</taxon>
        <taxon>Corynebacteriaceae</taxon>
        <taxon>Corynebacterium</taxon>
    </lineage>
</organism>
<evidence type="ECO:0000256" key="2">
    <source>
        <dbReference type="PIRSR" id="PIRSR617821-1"/>
    </source>
</evidence>
<evidence type="ECO:0000313" key="7">
    <source>
        <dbReference type="Proteomes" id="UP000010445"/>
    </source>
</evidence>
<feature type="active site" description="5-glutamyl coenzyme A thioester intermediate" evidence="2">
    <location>
        <position position="312"/>
    </location>
</feature>
<dbReference type="EMBL" id="AMEM01000041">
    <property type="protein sequence ID" value="EKX87896.1"/>
    <property type="molecule type" value="Genomic_DNA"/>
</dbReference>
<dbReference type="InterPro" id="IPR046433">
    <property type="entry name" value="ActCoA_hydro"/>
</dbReference>
<keyword evidence="7" id="KW-1185">Reference proteome</keyword>
<feature type="binding site" evidence="3">
    <location>
        <position position="402"/>
    </location>
    <ligand>
        <name>CoA</name>
        <dbReference type="ChEBI" id="CHEBI:57287"/>
    </ligand>
</feature>
<dbReference type="SUPFAM" id="SSF100950">
    <property type="entry name" value="NagB/RpiA/CoA transferase-like"/>
    <property type="match status" value="2"/>
</dbReference>
<dbReference type="AlphaFoldDB" id="L1MAD7"/>
<dbReference type="Gene3D" id="3.30.750.70">
    <property type="entry name" value="4-hydroxybutyrate coenzyme like domains"/>
    <property type="match status" value="1"/>
</dbReference>
<dbReference type="InterPro" id="IPR038460">
    <property type="entry name" value="AcetylCoA_hyd_C_sf"/>
</dbReference>
<dbReference type="PATRIC" id="fig|1035195.3.peg.2395"/>
<reference evidence="6 7" key="1">
    <citation type="submission" date="2012-05" db="EMBL/GenBank/DDBJ databases">
        <authorList>
            <person name="Weinstock G."/>
            <person name="Sodergren E."/>
            <person name="Lobos E.A."/>
            <person name="Fulton L."/>
            <person name="Fulton R."/>
            <person name="Courtney L."/>
            <person name="Fronick C."/>
            <person name="O'Laughlin M."/>
            <person name="Godfrey J."/>
            <person name="Wilson R.M."/>
            <person name="Miner T."/>
            <person name="Farmer C."/>
            <person name="Delehaunty K."/>
            <person name="Cordes M."/>
            <person name="Minx P."/>
            <person name="Tomlinson C."/>
            <person name="Chen J."/>
            <person name="Wollam A."/>
            <person name="Pepin K.H."/>
            <person name="Bhonagiri V."/>
            <person name="Zhang X."/>
            <person name="Suruliraj S."/>
            <person name="Warren W."/>
            <person name="Mitreva M."/>
            <person name="Mardis E.R."/>
            <person name="Wilson R.K."/>
        </authorList>
    </citation>
    <scope>NUCLEOTIDE SEQUENCE [LARGE SCALE GENOMIC DNA]</scope>
    <source>
        <strain evidence="6 7">F0235</strain>
    </source>
</reference>
<feature type="binding site" evidence="3">
    <location>
        <position position="426"/>
    </location>
    <ligand>
        <name>CoA</name>
        <dbReference type="ChEBI" id="CHEBI:57287"/>
    </ligand>
</feature>
<evidence type="ECO:0000259" key="4">
    <source>
        <dbReference type="Pfam" id="PF02550"/>
    </source>
</evidence>
<dbReference type="InterPro" id="IPR026888">
    <property type="entry name" value="AcetylCoA_hyd_C"/>
</dbReference>
<dbReference type="InterPro" id="IPR017821">
    <property type="entry name" value="Succinate_CoA_transferase"/>
</dbReference>
<name>L1MAD7_9CORY</name>
<feature type="domain" description="Acetyl-CoA hydrolase/transferase C-terminal" evidence="5">
    <location>
        <begin position="352"/>
        <end position="486"/>
    </location>
</feature>
<keyword evidence="6" id="KW-0808">Transferase</keyword>
<feature type="binding site" evidence="3">
    <location>
        <position position="382"/>
    </location>
    <ligand>
        <name>CoA</name>
        <dbReference type="ChEBI" id="CHEBI:57287"/>
    </ligand>
</feature>
<comment type="similarity">
    <text evidence="1">Belongs to the acetyl-CoA hydrolase/transferase family.</text>
</comment>
<dbReference type="PANTHER" id="PTHR43609:SF1">
    <property type="entry name" value="ACETYL-COA HYDROLASE"/>
    <property type="match status" value="1"/>
</dbReference>
<dbReference type="HOGENOM" id="CLU_019748_3_0_11"/>
<dbReference type="NCBIfam" id="TIGR03458">
    <property type="entry name" value="YgfH_subfam"/>
    <property type="match status" value="1"/>
</dbReference>
<dbReference type="GO" id="GO:0006084">
    <property type="term" value="P:acetyl-CoA metabolic process"/>
    <property type="evidence" value="ECO:0007669"/>
    <property type="project" value="InterPro"/>
</dbReference>
<dbReference type="InterPro" id="IPR037171">
    <property type="entry name" value="NagB/RpiA_transferase-like"/>
</dbReference>
<dbReference type="Gene3D" id="3.40.1080.10">
    <property type="entry name" value="Glutaconate Coenzyme A-transferase"/>
    <property type="match status" value="1"/>
</dbReference>
<dbReference type="Proteomes" id="UP000010445">
    <property type="component" value="Unassembled WGS sequence"/>
</dbReference>
<proteinExistence type="inferred from homology"/>
<evidence type="ECO:0000256" key="3">
    <source>
        <dbReference type="PIRSR" id="PIRSR617821-2"/>
    </source>
</evidence>
<evidence type="ECO:0000313" key="6">
    <source>
        <dbReference type="EMBL" id="EKX87896.1"/>
    </source>
</evidence>
<dbReference type="GO" id="GO:0003986">
    <property type="term" value="F:acetyl-CoA hydrolase activity"/>
    <property type="evidence" value="ECO:0007669"/>
    <property type="project" value="TreeGrafter"/>
</dbReference>
<sequence length="525" mass="57631">MCHISGVVIAAGQPVLEEEYMSDRIANAQLRSKVMTADEAAQFVNHGDKVGISGFTGAGYPKVLPTAIAERAKEAHAKGDEFMIDLFTGASTAPDCDGVLAEADAVRFRTPYQSDPIMRNKINDGTSFYADYHLSESGMYVQQGFFGRMNVAIVEAVRITEEGHLIPSSSIGNNVEYLDAAEKIIIEVNSWQSEELEGMADIWRNNPLPNRVAIPITEPGQRVGTPYIDIDVNKVVAVVETDLQDRNAPFKPLDEQSKQIAGHFLDFLEGEVAAGRLTYDGYRMQSGVGNVPNAVMSGLLDSKFENIQAYTEVIQDGMVDLIDAGKMTVASATAFSLSPEYAERMNNEASKYRESIILRPQQISNHPEVIRRLGLICTNGLIEADIYGNVNSTNVIGSRMMNGVGGSADFTRNGYISSFITPSDAKGGAISAIVPFVSHVDHTEQDVKVIITEYGYADLRGLAPRQRVEKIIALAHPDYRPLLEEYYDRALKAATERKTLQTPHDLATAFSFHQRFQETGTMKLS</sequence>
<dbReference type="InterPro" id="IPR003702">
    <property type="entry name" value="ActCoA_hydro_N"/>
</dbReference>
<dbReference type="FunFam" id="3.40.1080.20:FF:000001">
    <property type="entry name" value="Acetyl-CoA hydrolase Ach1"/>
    <property type="match status" value="1"/>
</dbReference>
<dbReference type="GO" id="GO:0008775">
    <property type="term" value="F:acetate CoA-transferase activity"/>
    <property type="evidence" value="ECO:0007669"/>
    <property type="project" value="InterPro"/>
</dbReference>
<dbReference type="Gene3D" id="3.40.1080.20">
    <property type="entry name" value="Acetyl-CoA hydrolase/transferase C-terminal domain"/>
    <property type="match status" value="1"/>
</dbReference>
<dbReference type="PANTHER" id="PTHR43609">
    <property type="entry name" value="ACETYL-COA HYDROLASE"/>
    <property type="match status" value="1"/>
</dbReference>
<evidence type="ECO:0000256" key="1">
    <source>
        <dbReference type="ARBA" id="ARBA00009632"/>
    </source>
</evidence>
<evidence type="ECO:0000259" key="5">
    <source>
        <dbReference type="Pfam" id="PF13336"/>
    </source>
</evidence>
<dbReference type="GO" id="GO:0006083">
    <property type="term" value="P:acetate metabolic process"/>
    <property type="evidence" value="ECO:0007669"/>
    <property type="project" value="InterPro"/>
</dbReference>
<feature type="domain" description="Acetyl-CoA hydrolase/transferase N-terminal" evidence="4">
    <location>
        <begin position="28"/>
        <end position="240"/>
    </location>
</feature>
<comment type="caution">
    <text evidence="6">The sequence shown here is derived from an EMBL/GenBank/DDBJ whole genome shotgun (WGS) entry which is preliminary data.</text>
</comment>